<accession>F7QW39</accession>
<sequence length="203" mass="23667">MDNENEAVETQEENSTEQETKTFTQEEVDSIVNNRLSRQESKLRQEMRGELESEIRKEIQQEQDEANKLKRMNEEQRRKYEVEKKDKELAELRAKVVRNEMERTATDILSEKGISANSDVLSFVVADTAEQTKANIEKFVKLVDEKSRENRKNDFANLTPKNGGSGENALDKDSFSKMSYSERLHLKDTQPEVYENLIKQMIK</sequence>
<keyword evidence="1" id="KW-0175">Coiled coil</keyword>
<dbReference type="Pfam" id="PF14265">
    <property type="entry name" value="DUF4355"/>
    <property type="match status" value="1"/>
</dbReference>
<feature type="region of interest" description="Disordered" evidence="2">
    <location>
        <begin position="1"/>
        <end position="50"/>
    </location>
</feature>
<dbReference type="AlphaFoldDB" id="F7QW39"/>
<organism evidence="3 4">
    <name type="scientific">Ligilactobacillus salivarius GJ-24</name>
    <dbReference type="NCBI Taxonomy" id="1041521"/>
    <lineage>
        <taxon>Bacteria</taxon>
        <taxon>Bacillati</taxon>
        <taxon>Bacillota</taxon>
        <taxon>Bacilli</taxon>
        <taxon>Lactobacillales</taxon>
        <taxon>Lactobacillaceae</taxon>
        <taxon>Ligilactobacillus</taxon>
    </lineage>
</organism>
<evidence type="ECO:0008006" key="5">
    <source>
        <dbReference type="Google" id="ProtNLM"/>
    </source>
</evidence>
<reference evidence="3 4" key="1">
    <citation type="journal article" date="2011" name="J. Bacteriol.">
        <title>Genome Sequence of Lactobacillus salivarius GJ-24, a Probiotic Strain Isolated from Healthy Adult Intestine.</title>
        <authorList>
            <person name="Cho Y.J."/>
            <person name="Choi J.K."/>
            <person name="Kim J.H."/>
            <person name="Lim Y.S."/>
            <person name="Ham J.S."/>
            <person name="Kang D.K."/>
            <person name="Chun J."/>
            <person name="Paik H.D."/>
            <person name="Kim G.B."/>
        </authorList>
    </citation>
    <scope>NUCLEOTIDE SEQUENCE [LARGE SCALE GENOMIC DNA]</scope>
    <source>
        <strain evidence="3 4">GJ-24</strain>
    </source>
</reference>
<evidence type="ECO:0000256" key="2">
    <source>
        <dbReference type="SAM" id="MobiDB-lite"/>
    </source>
</evidence>
<feature type="coiled-coil region" evidence="1">
    <location>
        <begin position="52"/>
        <end position="102"/>
    </location>
</feature>
<feature type="compositionally biased region" description="Acidic residues" evidence="2">
    <location>
        <begin position="1"/>
        <end position="16"/>
    </location>
</feature>
<evidence type="ECO:0000313" key="4">
    <source>
        <dbReference type="Proteomes" id="UP000003074"/>
    </source>
</evidence>
<dbReference type="Proteomes" id="UP000003074">
    <property type="component" value="Unassembled WGS sequence"/>
</dbReference>
<dbReference type="PATRIC" id="fig|1041521.3.peg.1393"/>
<feature type="compositionally biased region" description="Basic and acidic residues" evidence="2">
    <location>
        <begin position="37"/>
        <end position="50"/>
    </location>
</feature>
<dbReference type="InterPro" id="IPR025580">
    <property type="entry name" value="Gp46"/>
</dbReference>
<feature type="region of interest" description="Disordered" evidence="2">
    <location>
        <begin position="150"/>
        <end position="172"/>
    </location>
</feature>
<gene>
    <name evidence="3" type="ORF">LSGJ_01388</name>
</gene>
<name>F7QW39_9LACO</name>
<evidence type="ECO:0000256" key="1">
    <source>
        <dbReference type="SAM" id="Coils"/>
    </source>
</evidence>
<evidence type="ECO:0000313" key="3">
    <source>
        <dbReference type="EMBL" id="EGM50840.1"/>
    </source>
</evidence>
<comment type="caution">
    <text evidence="3">The sequence shown here is derived from an EMBL/GenBank/DDBJ whole genome shotgun (WGS) entry which is preliminary data.</text>
</comment>
<proteinExistence type="predicted"/>
<dbReference type="EMBL" id="AFOI01000004">
    <property type="protein sequence ID" value="EGM50840.1"/>
    <property type="molecule type" value="Genomic_DNA"/>
</dbReference>
<protein>
    <recommendedName>
        <fullName evidence="5">DUF4355 domain-containing protein</fullName>
    </recommendedName>
</protein>
<dbReference type="RefSeq" id="WP_003708108.1">
    <property type="nucleotide sequence ID" value="NZ_AFOI01000004.1"/>
</dbReference>